<geneLocation type="plasmid" evidence="6 7">
    <name>p42b</name>
</geneLocation>
<feature type="transmembrane region" description="Helical" evidence="5">
    <location>
        <begin position="362"/>
        <end position="384"/>
    </location>
</feature>
<feature type="transmembrane region" description="Helical" evidence="5">
    <location>
        <begin position="241"/>
        <end position="269"/>
    </location>
</feature>
<dbReference type="KEGG" id="ret:RHE_PB00042"/>
<keyword evidence="7" id="KW-1185">Reference proteome</keyword>
<gene>
    <name evidence="6" type="ordered locus">RHE_PB00042</name>
</gene>
<dbReference type="GO" id="GO:0016020">
    <property type="term" value="C:membrane"/>
    <property type="evidence" value="ECO:0007669"/>
    <property type="project" value="UniProtKB-SubCell"/>
</dbReference>
<evidence type="ECO:0000256" key="4">
    <source>
        <dbReference type="ARBA" id="ARBA00023136"/>
    </source>
</evidence>
<dbReference type="Pfam" id="PF13520">
    <property type="entry name" value="AA_permease_2"/>
    <property type="match status" value="1"/>
</dbReference>
<evidence type="ECO:0000256" key="2">
    <source>
        <dbReference type="ARBA" id="ARBA00022692"/>
    </source>
</evidence>
<keyword evidence="4 5" id="KW-0472">Membrane</keyword>
<evidence type="ECO:0000256" key="1">
    <source>
        <dbReference type="ARBA" id="ARBA00004141"/>
    </source>
</evidence>
<name>Q2K1X2_RHIEC</name>
<dbReference type="InterPro" id="IPR053153">
    <property type="entry name" value="APC_K+_Transporter"/>
</dbReference>
<accession>Q2K1X2</accession>
<dbReference type="PANTHER" id="PTHR47704:SF1">
    <property type="entry name" value="POTASSIUM TRANSPORTER KIMA"/>
    <property type="match status" value="1"/>
</dbReference>
<evidence type="ECO:0000256" key="3">
    <source>
        <dbReference type="ARBA" id="ARBA00022989"/>
    </source>
</evidence>
<dbReference type="EMBL" id="CP000135">
    <property type="protein sequence ID" value="ABC93086.1"/>
    <property type="molecule type" value="Genomic_DNA"/>
</dbReference>
<keyword evidence="3 5" id="KW-1133">Transmembrane helix</keyword>
<dbReference type="Proteomes" id="UP000001936">
    <property type="component" value="Plasmid p42b"/>
</dbReference>
<dbReference type="Gene3D" id="1.20.1740.10">
    <property type="entry name" value="Amino acid/polyamine transporter I"/>
    <property type="match status" value="1"/>
</dbReference>
<feature type="transmembrane region" description="Helical" evidence="5">
    <location>
        <begin position="542"/>
        <end position="563"/>
    </location>
</feature>
<feature type="transmembrane region" description="Helical" evidence="5">
    <location>
        <begin position="443"/>
        <end position="466"/>
    </location>
</feature>
<dbReference type="HOGENOM" id="CLU_017999_1_0_5"/>
<feature type="transmembrane region" description="Helical" evidence="5">
    <location>
        <begin position="298"/>
        <end position="324"/>
    </location>
</feature>
<keyword evidence="6" id="KW-0614">Plasmid</keyword>
<keyword evidence="2 5" id="KW-0812">Transmembrane</keyword>
<dbReference type="GO" id="GO:0022857">
    <property type="term" value="F:transmembrane transporter activity"/>
    <property type="evidence" value="ECO:0007669"/>
    <property type="project" value="InterPro"/>
</dbReference>
<comment type="subcellular location">
    <subcellularLocation>
        <location evidence="1">Membrane</location>
        <topology evidence="1">Multi-pass membrane protein</topology>
    </subcellularLocation>
</comment>
<feature type="transmembrane region" description="Helical" evidence="5">
    <location>
        <begin position="605"/>
        <end position="623"/>
    </location>
</feature>
<protein>
    <submittedName>
        <fullName evidence="6">Aminoacid/polyamine transporter, permease protein</fullName>
    </submittedName>
</protein>
<evidence type="ECO:0000313" key="7">
    <source>
        <dbReference type="Proteomes" id="UP000001936"/>
    </source>
</evidence>
<feature type="transmembrane region" description="Helical" evidence="5">
    <location>
        <begin position="569"/>
        <end position="593"/>
    </location>
</feature>
<feature type="transmembrane region" description="Helical" evidence="5">
    <location>
        <begin position="330"/>
        <end position="350"/>
    </location>
</feature>
<dbReference type="InterPro" id="IPR002293">
    <property type="entry name" value="AA/rel_permease1"/>
</dbReference>
<feature type="transmembrane region" description="Helical" evidence="5">
    <location>
        <begin position="629"/>
        <end position="650"/>
    </location>
</feature>
<feature type="transmembrane region" description="Helical" evidence="5">
    <location>
        <begin position="404"/>
        <end position="423"/>
    </location>
</feature>
<organism evidence="6 7">
    <name type="scientific">Rhizobium etli (strain ATCC 51251 / DSM 11541 / JCM 21823 / NBRC 15573 / CFN 42)</name>
    <dbReference type="NCBI Taxonomy" id="347834"/>
    <lineage>
        <taxon>Bacteria</taxon>
        <taxon>Pseudomonadati</taxon>
        <taxon>Pseudomonadota</taxon>
        <taxon>Alphaproteobacteria</taxon>
        <taxon>Hyphomicrobiales</taxon>
        <taxon>Rhizobiaceae</taxon>
        <taxon>Rhizobium/Agrobacterium group</taxon>
        <taxon>Rhizobium</taxon>
    </lineage>
</organism>
<evidence type="ECO:0000313" key="6">
    <source>
        <dbReference type="EMBL" id="ABC93086.1"/>
    </source>
</evidence>
<proteinExistence type="predicted"/>
<reference evidence="6 7" key="1">
    <citation type="journal article" date="2006" name="Proc. Natl. Acad. Sci. U.S.A.">
        <title>The partitioned Rhizobium etli genome: genetic and metabolic redundancy in seven interacting replicons.</title>
        <authorList>
            <person name="Gonzalez V."/>
            <person name="Santamaria R.I."/>
            <person name="Bustos P."/>
            <person name="Hernandez-Gonzalez I."/>
            <person name="Medrano-Soto A."/>
            <person name="Moreno-Hagelsieb G."/>
            <person name="Janga S.C."/>
            <person name="Ramirez M.A."/>
            <person name="Jimenez-Jacinto V."/>
            <person name="Collado-Vides J."/>
            <person name="Davila G."/>
        </authorList>
    </citation>
    <scope>NUCLEOTIDE SEQUENCE [LARGE SCALE GENOMIC DNA]</scope>
    <source>
        <strain evidence="7">ATCC 51251 / DSM 11541 / JCM 21823 / NBRC 15573 / CFN 42</strain>
    </source>
</reference>
<evidence type="ECO:0000256" key="5">
    <source>
        <dbReference type="SAM" id="Phobius"/>
    </source>
</evidence>
<dbReference type="PANTHER" id="PTHR47704">
    <property type="entry name" value="POTASSIUM TRANSPORTER KIMA"/>
    <property type="match status" value="1"/>
</dbReference>
<feature type="transmembrane region" description="Helical" evidence="5">
    <location>
        <begin position="495"/>
        <end position="521"/>
    </location>
</feature>
<sequence length="824" mass="88781">MGHLQSRGEQLKAGGCSGAIDPIWAWAGLRPWLARAAGLPRRRAAQLVQLIADHLMIRIERRGKRDLGGIGQLYQLGVGLGVIADHPVCDCLAASTFALPDATLPSSTSASPPARQPASPPANSLSWLLVWCVRTAHEGNCSAQLAWVFQYRVDRFGGSGLSRAGNSLCRGTGNPTERRLLVIAVSPWIGIEMNLATFLFGRRLANREHEDKKIGWIEAVPAMGLDGLGSSSYGPEAALTILIPLGALGLTYIGPVMGCIVALLTILYFSYRQTLAAYPTNGGAYVVAKENLGEYPSLLAAAALMIDYVLNVAVGVSAGVGALVSAMPSLHPYILPLCLVVVLIVTLANLRGTGEAGWLFALPTYVFIICFLGVIGYGLVAIVLGEKPAPVVSPPPLSPIAQGATIWLLMHAFASGCTAMTGVEAVSNGMGSFRQPVMRNAHIALSVIVVTLGLLLGGIAAIVTVFEIGAMDQTKEGYQSVLSQLIAAVAGHGPFYYIAMASLLSVLCLSANTSFVGFPRLCQMVAADGYLPKAFAQPGRRLVFTVGILFLSGFAALLLTVFGGITDHLIPLFAIGAFLTFTISQSGMTVHWYRQSRLYAAKLTMNAVGAVSTGVALIIILTAKFAEGAWITLITVPITIVILKSIKNYYRSLQRELRKPGPITVEDVEPPTVIVVTETWNRLSERAIKFALTISHDVVAVHLIRLGGPERDERENALREEWRVEVEEPIAAHGLKPPRLMFIPAPYRQLHEPLLRLIEKLDADSPERPVAVLIPETVKDKWWQKLLHMNRAGRLRAKLVKLGGPRLTVATVPWRLYREEQEAG</sequence>
<dbReference type="AlphaFoldDB" id="Q2K1X2"/>